<accession>A0A068U467</accession>
<keyword evidence="2" id="KW-1185">Reference proteome</keyword>
<evidence type="ECO:0000313" key="2">
    <source>
        <dbReference type="Proteomes" id="UP000295252"/>
    </source>
</evidence>
<dbReference type="AlphaFoldDB" id="A0A068U467"/>
<protein>
    <submittedName>
        <fullName evidence="1">Uncharacterized protein</fullName>
    </submittedName>
</protein>
<organism evidence="1 2">
    <name type="scientific">Coffea canephora</name>
    <name type="common">Robusta coffee</name>
    <dbReference type="NCBI Taxonomy" id="49390"/>
    <lineage>
        <taxon>Eukaryota</taxon>
        <taxon>Viridiplantae</taxon>
        <taxon>Streptophyta</taxon>
        <taxon>Embryophyta</taxon>
        <taxon>Tracheophyta</taxon>
        <taxon>Spermatophyta</taxon>
        <taxon>Magnoliopsida</taxon>
        <taxon>eudicotyledons</taxon>
        <taxon>Gunneridae</taxon>
        <taxon>Pentapetalae</taxon>
        <taxon>asterids</taxon>
        <taxon>lamiids</taxon>
        <taxon>Gentianales</taxon>
        <taxon>Rubiaceae</taxon>
        <taxon>Ixoroideae</taxon>
        <taxon>Gardenieae complex</taxon>
        <taxon>Bertiereae - Coffeeae clade</taxon>
        <taxon>Coffeeae</taxon>
        <taxon>Coffea</taxon>
    </lineage>
</organism>
<dbReference type="OMA" id="TILYYSD"/>
<dbReference type="PANTHER" id="PTHR37900">
    <property type="match status" value="1"/>
</dbReference>
<gene>
    <name evidence="1" type="ORF">GSCOC_T00041888001</name>
</gene>
<reference evidence="2" key="1">
    <citation type="journal article" date="2014" name="Science">
        <title>The coffee genome provides insight into the convergent evolution of caffeine biosynthesis.</title>
        <authorList>
            <person name="Denoeud F."/>
            <person name="Carretero-Paulet L."/>
            <person name="Dereeper A."/>
            <person name="Droc G."/>
            <person name="Guyot R."/>
            <person name="Pietrella M."/>
            <person name="Zheng C."/>
            <person name="Alberti A."/>
            <person name="Anthony F."/>
            <person name="Aprea G."/>
            <person name="Aury J.M."/>
            <person name="Bento P."/>
            <person name="Bernard M."/>
            <person name="Bocs S."/>
            <person name="Campa C."/>
            <person name="Cenci A."/>
            <person name="Combes M.C."/>
            <person name="Crouzillat D."/>
            <person name="Da Silva C."/>
            <person name="Daddiego L."/>
            <person name="De Bellis F."/>
            <person name="Dussert S."/>
            <person name="Garsmeur O."/>
            <person name="Gayraud T."/>
            <person name="Guignon V."/>
            <person name="Jahn K."/>
            <person name="Jamilloux V."/>
            <person name="Joet T."/>
            <person name="Labadie K."/>
            <person name="Lan T."/>
            <person name="Leclercq J."/>
            <person name="Lepelley M."/>
            <person name="Leroy T."/>
            <person name="Li L.T."/>
            <person name="Librado P."/>
            <person name="Lopez L."/>
            <person name="Munoz A."/>
            <person name="Noel B."/>
            <person name="Pallavicini A."/>
            <person name="Perrotta G."/>
            <person name="Poncet V."/>
            <person name="Pot D."/>
            <person name="Priyono X."/>
            <person name="Rigoreau M."/>
            <person name="Rouard M."/>
            <person name="Rozas J."/>
            <person name="Tranchant-Dubreuil C."/>
            <person name="VanBuren R."/>
            <person name="Zhang Q."/>
            <person name="Andrade A.C."/>
            <person name="Argout X."/>
            <person name="Bertrand B."/>
            <person name="de Kochko A."/>
            <person name="Graziosi G."/>
            <person name="Henry R.J."/>
            <person name="Jayarama X."/>
            <person name="Ming R."/>
            <person name="Nagai C."/>
            <person name="Rounsley S."/>
            <person name="Sankoff D."/>
            <person name="Giuliano G."/>
            <person name="Albert V.A."/>
            <person name="Wincker P."/>
            <person name="Lashermes P."/>
        </authorList>
    </citation>
    <scope>NUCLEOTIDE SEQUENCE [LARGE SCALE GENOMIC DNA]</scope>
    <source>
        <strain evidence="2">cv. DH200-94</strain>
    </source>
</reference>
<dbReference type="Gramene" id="CDP03340">
    <property type="protein sequence ID" value="CDP03340"/>
    <property type="gene ID" value="GSCOC_T00041888001"/>
</dbReference>
<dbReference type="Proteomes" id="UP000295252">
    <property type="component" value="Chromosome VIII"/>
</dbReference>
<name>A0A068U467_COFCA</name>
<dbReference type="PANTHER" id="PTHR37900:SF5">
    <property type="entry name" value="OS02G0159250 PROTEIN"/>
    <property type="match status" value="1"/>
</dbReference>
<sequence>MFRSLVRLVKSLVAQPAASITTMLYYGDLLPENDSLNRLVRQELFDRDNLLFNVLINFLRCLA</sequence>
<dbReference type="OrthoDB" id="595024at2759"/>
<dbReference type="EMBL" id="HG739093">
    <property type="protein sequence ID" value="CDP03340.1"/>
    <property type="molecule type" value="Genomic_DNA"/>
</dbReference>
<evidence type="ECO:0000313" key="1">
    <source>
        <dbReference type="EMBL" id="CDP03340.1"/>
    </source>
</evidence>
<dbReference type="PhylomeDB" id="A0A068U467"/>
<proteinExistence type="predicted"/>
<dbReference type="InParanoid" id="A0A068U467"/>